<accession>D3BEL2</accession>
<evidence type="ECO:0000313" key="2">
    <source>
        <dbReference type="EMBL" id="EFA80343.1"/>
    </source>
</evidence>
<organism evidence="2 3">
    <name type="scientific">Heterostelium pallidum (strain ATCC 26659 / Pp 5 / PN500)</name>
    <name type="common">Cellular slime mold</name>
    <name type="synonym">Polysphondylium pallidum</name>
    <dbReference type="NCBI Taxonomy" id="670386"/>
    <lineage>
        <taxon>Eukaryota</taxon>
        <taxon>Amoebozoa</taxon>
        <taxon>Evosea</taxon>
        <taxon>Eumycetozoa</taxon>
        <taxon>Dictyostelia</taxon>
        <taxon>Acytosteliales</taxon>
        <taxon>Acytosteliaceae</taxon>
        <taxon>Heterostelium</taxon>
    </lineage>
</organism>
<dbReference type="GeneID" id="31362657"/>
<keyword evidence="1" id="KW-0812">Transmembrane</keyword>
<evidence type="ECO:0000256" key="1">
    <source>
        <dbReference type="SAM" id="Phobius"/>
    </source>
</evidence>
<protein>
    <recommendedName>
        <fullName evidence="4">Transmembrane protein</fullName>
    </recommendedName>
</protein>
<feature type="transmembrane region" description="Helical" evidence="1">
    <location>
        <begin position="18"/>
        <end position="37"/>
    </location>
</feature>
<comment type="caution">
    <text evidence="2">The sequence shown here is derived from an EMBL/GenBank/DDBJ whole genome shotgun (WGS) entry which is preliminary data.</text>
</comment>
<name>D3BEL2_HETP5</name>
<dbReference type="InParanoid" id="D3BEL2"/>
<dbReference type="AlphaFoldDB" id="D3BEL2"/>
<proteinExistence type="predicted"/>
<dbReference type="RefSeq" id="XP_020432463.1">
    <property type="nucleotide sequence ID" value="XM_020578015.1"/>
</dbReference>
<feature type="transmembrane region" description="Helical" evidence="1">
    <location>
        <begin position="129"/>
        <end position="148"/>
    </location>
</feature>
<dbReference type="EMBL" id="ADBJ01000031">
    <property type="protein sequence ID" value="EFA80343.1"/>
    <property type="molecule type" value="Genomic_DNA"/>
</dbReference>
<evidence type="ECO:0008006" key="4">
    <source>
        <dbReference type="Google" id="ProtNLM"/>
    </source>
</evidence>
<keyword evidence="3" id="KW-1185">Reference proteome</keyword>
<dbReference type="Proteomes" id="UP000001396">
    <property type="component" value="Unassembled WGS sequence"/>
</dbReference>
<reference evidence="2 3" key="1">
    <citation type="journal article" date="2011" name="Genome Res.">
        <title>Phylogeny-wide analysis of social amoeba genomes highlights ancient origins for complex intercellular communication.</title>
        <authorList>
            <person name="Heidel A.J."/>
            <person name="Lawal H.M."/>
            <person name="Felder M."/>
            <person name="Schilde C."/>
            <person name="Helps N.R."/>
            <person name="Tunggal B."/>
            <person name="Rivero F."/>
            <person name="John U."/>
            <person name="Schleicher M."/>
            <person name="Eichinger L."/>
            <person name="Platzer M."/>
            <person name="Noegel A.A."/>
            <person name="Schaap P."/>
            <person name="Gloeckner G."/>
        </authorList>
    </citation>
    <scope>NUCLEOTIDE SEQUENCE [LARGE SCALE GENOMIC DNA]</scope>
    <source>
        <strain evidence="3">ATCC 26659 / Pp 5 / PN500</strain>
    </source>
</reference>
<keyword evidence="1" id="KW-1133">Transmembrane helix</keyword>
<evidence type="ECO:0000313" key="3">
    <source>
        <dbReference type="Proteomes" id="UP000001396"/>
    </source>
</evidence>
<feature type="transmembrane region" description="Helical" evidence="1">
    <location>
        <begin position="88"/>
        <end position="109"/>
    </location>
</feature>
<gene>
    <name evidence="2" type="ORF">PPL_07176</name>
</gene>
<sequence length="149" mass="17192">MINCNYILSTLTSTVNHMFIQLNVHFLLLYYFEICGLTTPQQIRIRKEEEQVLLLMTTTSKNTSHSNTTSPTTLSKKTLTLFSHQFQIIIKFTTINFIIDCFFNLFFVGSDSLNSIFQQFPYISFYNSNHSTITITSPIVLSIINLLLT</sequence>
<keyword evidence="1" id="KW-0472">Membrane</keyword>